<feature type="domain" description="N-acetyltransferase" evidence="1">
    <location>
        <begin position="5"/>
        <end position="147"/>
    </location>
</feature>
<gene>
    <name evidence="2" type="ORF">HU830_01025</name>
</gene>
<dbReference type="RefSeq" id="WP_176941963.1">
    <property type="nucleotide sequence ID" value="NZ_JABZEC010000001.1"/>
</dbReference>
<dbReference type="InterPro" id="IPR016181">
    <property type="entry name" value="Acyl_CoA_acyltransferase"/>
</dbReference>
<sequence>MWQIQTFSELDQIDLYQILALRTATFVVDQKRIYQEVDGQDLKAIHVFNRSPARQIAAYARVFLSDQGTKVTFGRVVTAPEFRGQGLGAKLMELVLTTIAQRFPGIPIEIEAQIQVVPFYEKYNFTKIGEPFIFQQTPHVRMGHLAL</sequence>
<dbReference type="GO" id="GO:0016747">
    <property type="term" value="F:acyltransferase activity, transferring groups other than amino-acyl groups"/>
    <property type="evidence" value="ECO:0007669"/>
    <property type="project" value="InterPro"/>
</dbReference>
<dbReference type="CDD" id="cd04301">
    <property type="entry name" value="NAT_SF"/>
    <property type="match status" value="1"/>
</dbReference>
<evidence type="ECO:0000259" key="1">
    <source>
        <dbReference type="PROSITE" id="PS51186"/>
    </source>
</evidence>
<evidence type="ECO:0000313" key="3">
    <source>
        <dbReference type="Proteomes" id="UP000563523"/>
    </source>
</evidence>
<dbReference type="EMBL" id="JABZEC010000001">
    <property type="protein sequence ID" value="NVY95793.1"/>
    <property type="molecule type" value="Genomic_DNA"/>
</dbReference>
<dbReference type="AlphaFoldDB" id="A0A850QYN3"/>
<comment type="caution">
    <text evidence="2">The sequence shown here is derived from an EMBL/GenBank/DDBJ whole genome shotgun (WGS) entry which is preliminary data.</text>
</comment>
<keyword evidence="3" id="KW-1185">Reference proteome</keyword>
<dbReference type="InterPro" id="IPR000182">
    <property type="entry name" value="GNAT_dom"/>
</dbReference>
<name>A0A850QYN3_9LACO</name>
<keyword evidence="2" id="KW-0808">Transferase</keyword>
<organism evidence="2 3">
    <name type="scientific">Bombilactobacillus apium</name>
    <dbReference type="NCBI Taxonomy" id="2675299"/>
    <lineage>
        <taxon>Bacteria</taxon>
        <taxon>Bacillati</taxon>
        <taxon>Bacillota</taxon>
        <taxon>Bacilli</taxon>
        <taxon>Lactobacillales</taxon>
        <taxon>Lactobacillaceae</taxon>
        <taxon>Bombilactobacillus</taxon>
    </lineage>
</organism>
<proteinExistence type="predicted"/>
<dbReference type="PROSITE" id="PS51186">
    <property type="entry name" value="GNAT"/>
    <property type="match status" value="1"/>
</dbReference>
<dbReference type="Pfam" id="PF13673">
    <property type="entry name" value="Acetyltransf_10"/>
    <property type="match status" value="1"/>
</dbReference>
<dbReference type="Gene3D" id="3.40.630.30">
    <property type="match status" value="1"/>
</dbReference>
<evidence type="ECO:0000313" key="2">
    <source>
        <dbReference type="EMBL" id="NVY95793.1"/>
    </source>
</evidence>
<reference evidence="2 3" key="1">
    <citation type="submission" date="2020-06" db="EMBL/GenBank/DDBJ databases">
        <authorList>
            <person name="Kang J."/>
        </authorList>
    </citation>
    <scope>NUCLEOTIDE SEQUENCE [LARGE SCALE GENOMIC DNA]</scope>
    <source>
        <strain evidence="2 3">DCY120</strain>
    </source>
</reference>
<dbReference type="Proteomes" id="UP000563523">
    <property type="component" value="Unassembled WGS sequence"/>
</dbReference>
<accession>A0A850QYN3</accession>
<protein>
    <submittedName>
        <fullName evidence="2">GNAT family N-acetyltransferase</fullName>
    </submittedName>
</protein>
<dbReference type="SUPFAM" id="SSF55729">
    <property type="entry name" value="Acyl-CoA N-acyltransferases (Nat)"/>
    <property type="match status" value="1"/>
</dbReference>